<sequence length="272" mass="27916">MTETRLSPAPGAAPPVRRTSALGTAGNLLRSEWTKLRSVRSTVWTLLITVVIMIGAAALAASATSGGDGNGMPTADRVLLGASFAQLAIVALGVLTISAEYRTGMIRTTFTAAPRRAGVLAAKAAVFAGTVLVTGLVAAFGAFFIGQAILGGKGLELSLGQPEAVRAVVGAALYLTVTGLIGLGLGTLIRHTAGAITTAVALLFILPPLVAALPGEWGQTFSRYFLSNAGSRVMVTRVNEDLLGPWAGFGVYCLWCAVIAAAGLVLLRRRDV</sequence>
<feature type="transmembrane region" description="Helical" evidence="1">
    <location>
        <begin position="165"/>
        <end position="186"/>
    </location>
</feature>
<feature type="transmembrane region" description="Helical" evidence="1">
    <location>
        <begin position="78"/>
        <end position="99"/>
    </location>
</feature>
<comment type="caution">
    <text evidence="2">The sequence shown here is derived from an EMBL/GenBank/DDBJ whole genome shotgun (WGS) entry which is preliminary data.</text>
</comment>
<keyword evidence="1" id="KW-0812">Transmembrane</keyword>
<feature type="transmembrane region" description="Helical" evidence="1">
    <location>
        <begin position="120"/>
        <end position="145"/>
    </location>
</feature>
<dbReference type="EMBL" id="BOOU01000042">
    <property type="protein sequence ID" value="GII77912.1"/>
    <property type="molecule type" value="Genomic_DNA"/>
</dbReference>
<keyword evidence="3" id="KW-1185">Reference proteome</keyword>
<feature type="transmembrane region" description="Helical" evidence="1">
    <location>
        <begin position="246"/>
        <end position="267"/>
    </location>
</feature>
<reference evidence="2" key="1">
    <citation type="submission" date="2021-01" db="EMBL/GenBank/DDBJ databases">
        <title>Whole genome shotgun sequence of Sphaerisporangium rufum NBRC 109079.</title>
        <authorList>
            <person name="Komaki H."/>
            <person name="Tamura T."/>
        </authorList>
    </citation>
    <scope>NUCLEOTIDE SEQUENCE</scope>
    <source>
        <strain evidence="2">NBRC 109079</strain>
    </source>
</reference>
<accession>A0A919R1F4</accession>
<evidence type="ECO:0000256" key="1">
    <source>
        <dbReference type="SAM" id="Phobius"/>
    </source>
</evidence>
<keyword evidence="1" id="KW-0472">Membrane</keyword>
<gene>
    <name evidence="2" type="ORF">Sru01_28940</name>
</gene>
<organism evidence="2 3">
    <name type="scientific">Sphaerisporangium rufum</name>
    <dbReference type="NCBI Taxonomy" id="1381558"/>
    <lineage>
        <taxon>Bacteria</taxon>
        <taxon>Bacillati</taxon>
        <taxon>Actinomycetota</taxon>
        <taxon>Actinomycetes</taxon>
        <taxon>Streptosporangiales</taxon>
        <taxon>Streptosporangiaceae</taxon>
        <taxon>Sphaerisporangium</taxon>
    </lineage>
</organism>
<evidence type="ECO:0000313" key="3">
    <source>
        <dbReference type="Proteomes" id="UP000655287"/>
    </source>
</evidence>
<feature type="transmembrane region" description="Helical" evidence="1">
    <location>
        <begin position="193"/>
        <end position="213"/>
    </location>
</feature>
<keyword evidence="1" id="KW-1133">Transmembrane helix</keyword>
<dbReference type="Proteomes" id="UP000655287">
    <property type="component" value="Unassembled WGS sequence"/>
</dbReference>
<proteinExistence type="predicted"/>
<feature type="transmembrane region" description="Helical" evidence="1">
    <location>
        <begin position="43"/>
        <end position="66"/>
    </location>
</feature>
<dbReference type="PANTHER" id="PTHR37305">
    <property type="entry name" value="INTEGRAL MEMBRANE PROTEIN-RELATED"/>
    <property type="match status" value="1"/>
</dbReference>
<protein>
    <submittedName>
        <fullName evidence="2">ABC transporter permease</fullName>
    </submittedName>
</protein>
<dbReference type="RefSeq" id="WP_203984968.1">
    <property type="nucleotide sequence ID" value="NZ_BOOU01000042.1"/>
</dbReference>
<dbReference type="PANTHER" id="PTHR37305:SF1">
    <property type="entry name" value="MEMBRANE PROTEIN"/>
    <property type="match status" value="1"/>
</dbReference>
<evidence type="ECO:0000313" key="2">
    <source>
        <dbReference type="EMBL" id="GII77912.1"/>
    </source>
</evidence>
<name>A0A919R1F4_9ACTN</name>
<dbReference type="AlphaFoldDB" id="A0A919R1F4"/>